<dbReference type="InterPro" id="IPR008927">
    <property type="entry name" value="6-PGluconate_DH-like_C_sf"/>
</dbReference>
<dbReference type="RefSeq" id="WP_013737074.1">
    <property type="nucleotide sequence ID" value="NC_015435.1"/>
</dbReference>
<dbReference type="InterPro" id="IPR013328">
    <property type="entry name" value="6PGD_dom2"/>
</dbReference>
<dbReference type="eggNOG" id="arCOG00247">
    <property type="taxonomic scope" value="Archaea"/>
</dbReference>
<proteinExistence type="predicted"/>
<feature type="domain" description="6-phosphogluconate dehydrogenase NADP-binding" evidence="3">
    <location>
        <begin position="2"/>
        <end position="158"/>
    </location>
</feature>
<evidence type="ECO:0000313" key="6">
    <source>
        <dbReference type="Proteomes" id="UP000007812"/>
    </source>
</evidence>
<evidence type="ECO:0000259" key="4">
    <source>
        <dbReference type="Pfam" id="PF14833"/>
    </source>
</evidence>
<dbReference type="PANTHER" id="PTHR22981:SF80">
    <property type="entry name" value="BLR4309 PROTEIN"/>
    <property type="match status" value="1"/>
</dbReference>
<gene>
    <name evidence="5" type="ordered locus">Mcup_0469</name>
</gene>
<dbReference type="PANTHER" id="PTHR22981">
    <property type="entry name" value="3-HYDROXYISOBUTYRATE DEHYDROGENASE-RELATED"/>
    <property type="match status" value="1"/>
</dbReference>
<dbReference type="STRING" id="1006006.Mcup_0469"/>
<evidence type="ECO:0000256" key="1">
    <source>
        <dbReference type="ARBA" id="ARBA00023002"/>
    </source>
</evidence>
<feature type="domain" description="3-hydroxyisobutyrate dehydrogenase-like NAD-binding" evidence="4">
    <location>
        <begin position="161"/>
        <end position="282"/>
    </location>
</feature>
<dbReference type="HOGENOM" id="CLU_035117_0_6_2"/>
<dbReference type="SUPFAM" id="SSF48179">
    <property type="entry name" value="6-phosphogluconate dehydrogenase C-terminal domain-like"/>
    <property type="match status" value="1"/>
</dbReference>
<dbReference type="InterPro" id="IPR015815">
    <property type="entry name" value="HIBADH-related"/>
</dbReference>
<dbReference type="Pfam" id="PF03446">
    <property type="entry name" value="NAD_binding_2"/>
    <property type="match status" value="1"/>
</dbReference>
<dbReference type="AlphaFoldDB" id="F4G077"/>
<dbReference type="InterPro" id="IPR036291">
    <property type="entry name" value="NAD(P)-bd_dom_sf"/>
</dbReference>
<dbReference type="Proteomes" id="UP000007812">
    <property type="component" value="Chromosome"/>
</dbReference>
<dbReference type="Gene3D" id="3.40.50.720">
    <property type="entry name" value="NAD(P)-binding Rossmann-like Domain"/>
    <property type="match status" value="1"/>
</dbReference>
<dbReference type="KEGG" id="mcn:Mcup_0469"/>
<reference evidence="5 6" key="1">
    <citation type="journal article" date="2011" name="J. Bacteriol.">
        <title>Complete genome sequence of Metallosphaera cuprina, a metal sulfide-oxidizing archaeon from a hot spring.</title>
        <authorList>
            <person name="Liu L.J."/>
            <person name="You X.Y."/>
            <person name="Zheng H."/>
            <person name="Wang S."/>
            <person name="Jiang C.Y."/>
            <person name="Liu S.J."/>
        </authorList>
    </citation>
    <scope>NUCLEOTIDE SEQUENCE [LARGE SCALE GENOMIC DNA]</scope>
    <source>
        <strain evidence="5 6">Ar-4</strain>
    </source>
</reference>
<dbReference type="EMBL" id="CP002656">
    <property type="protein sequence ID" value="AEB94576.1"/>
    <property type="molecule type" value="Genomic_DNA"/>
</dbReference>
<dbReference type="SUPFAM" id="SSF51735">
    <property type="entry name" value="NAD(P)-binding Rossmann-fold domains"/>
    <property type="match status" value="1"/>
</dbReference>
<dbReference type="Pfam" id="PF14833">
    <property type="entry name" value="NAD_binding_11"/>
    <property type="match status" value="1"/>
</dbReference>
<dbReference type="GO" id="GO:0016616">
    <property type="term" value="F:oxidoreductase activity, acting on the CH-OH group of donors, NAD or NADP as acceptor"/>
    <property type="evidence" value="ECO:0007669"/>
    <property type="project" value="TreeGrafter"/>
</dbReference>
<dbReference type="PATRIC" id="fig|1006006.8.peg.469"/>
<dbReference type="InterPro" id="IPR029154">
    <property type="entry name" value="HIBADH-like_NADP-bd"/>
</dbReference>
<keyword evidence="2" id="KW-0520">NAD</keyword>
<keyword evidence="6" id="KW-1185">Reference proteome</keyword>
<sequence length="288" mass="31319">MRVGLIGLGVMGYRIGTNLVKEGKLHVVYNRTTKKADEFGKQYGVKVAKSARDLTSDSDVILLMLSDDQAVNEVVNEIKSNMNGKILIDMSTISPSLSISLASDVMKVGGKMYDAPVVGTSIMVEQKRLTVLVGGPQDGFQSVKELLSSTASSVLYMGKNGMGLYAKLVNNLLIGTYVASMAEAFNLGVNSGLSPEQVAEFLAKFSSARSPTSELKAGKMASRDYSTQFATKHMRKDLEIIDREAQKLGVINPMSALALQLYRMAEYLGLSESDYASVLEVYSRKQKR</sequence>
<dbReference type="InterPro" id="IPR006115">
    <property type="entry name" value="6PGDH_NADP-bd"/>
</dbReference>
<accession>F4G077</accession>
<protein>
    <submittedName>
        <fullName evidence="5">6-phosphogluconate dehydrogenase, NAD-binding protein</fullName>
    </submittedName>
</protein>
<organism evidence="5 6">
    <name type="scientific">Metallosphaera cuprina (strain Ar-4)</name>
    <dbReference type="NCBI Taxonomy" id="1006006"/>
    <lineage>
        <taxon>Archaea</taxon>
        <taxon>Thermoproteota</taxon>
        <taxon>Thermoprotei</taxon>
        <taxon>Sulfolobales</taxon>
        <taxon>Sulfolobaceae</taxon>
        <taxon>Metallosphaera</taxon>
    </lineage>
</organism>
<dbReference type="GO" id="GO:0050661">
    <property type="term" value="F:NADP binding"/>
    <property type="evidence" value="ECO:0007669"/>
    <property type="project" value="InterPro"/>
</dbReference>
<evidence type="ECO:0000256" key="2">
    <source>
        <dbReference type="ARBA" id="ARBA00023027"/>
    </source>
</evidence>
<name>F4G077_METCR</name>
<keyword evidence="1" id="KW-0560">Oxidoreductase</keyword>
<dbReference type="OrthoDB" id="23890at2157"/>
<dbReference type="PIRSF" id="PIRSF000103">
    <property type="entry name" value="HIBADH"/>
    <property type="match status" value="1"/>
</dbReference>
<dbReference type="GeneID" id="10492662"/>
<dbReference type="GO" id="GO:0051287">
    <property type="term" value="F:NAD binding"/>
    <property type="evidence" value="ECO:0007669"/>
    <property type="project" value="InterPro"/>
</dbReference>
<evidence type="ECO:0000259" key="3">
    <source>
        <dbReference type="Pfam" id="PF03446"/>
    </source>
</evidence>
<dbReference type="Gene3D" id="1.10.1040.10">
    <property type="entry name" value="N-(1-d-carboxylethyl)-l-norvaline Dehydrogenase, domain 2"/>
    <property type="match status" value="1"/>
</dbReference>
<evidence type="ECO:0000313" key="5">
    <source>
        <dbReference type="EMBL" id="AEB94576.1"/>
    </source>
</evidence>